<reference evidence="1" key="1">
    <citation type="submission" date="2022-08" db="EMBL/GenBank/DDBJ databases">
        <title>A Global Phylogenomic Analysis of the Shiitake Genus Lentinula.</title>
        <authorList>
            <consortium name="DOE Joint Genome Institute"/>
            <person name="Sierra-Patev S."/>
            <person name="Min B."/>
            <person name="Naranjo-Ortiz M."/>
            <person name="Looney B."/>
            <person name="Konkel Z."/>
            <person name="Slot J.C."/>
            <person name="Sakamoto Y."/>
            <person name="Steenwyk J.L."/>
            <person name="Rokas A."/>
            <person name="Carro J."/>
            <person name="Camarero S."/>
            <person name="Ferreira P."/>
            <person name="Molpeceres G."/>
            <person name="Ruiz-Duenas F.J."/>
            <person name="Serrano A."/>
            <person name="Henrissat B."/>
            <person name="Drula E."/>
            <person name="Hughes K.W."/>
            <person name="Mata J.L."/>
            <person name="Ishikawa N.K."/>
            <person name="Vargas-Isla R."/>
            <person name="Ushijima S."/>
            <person name="Smith C.A."/>
            <person name="Ahrendt S."/>
            <person name="Andreopoulos W."/>
            <person name="He G."/>
            <person name="Labutti K."/>
            <person name="Lipzen A."/>
            <person name="Ng V."/>
            <person name="Riley R."/>
            <person name="Sandor L."/>
            <person name="Barry K."/>
            <person name="Martinez A.T."/>
            <person name="Xiao Y."/>
            <person name="Gibbons J.G."/>
            <person name="Terashima K."/>
            <person name="Grigoriev I.V."/>
            <person name="Hibbett D.S."/>
        </authorList>
    </citation>
    <scope>NUCLEOTIDE SEQUENCE</scope>
    <source>
        <strain evidence="1">RHP3577 ss4</strain>
    </source>
</reference>
<evidence type="ECO:0000313" key="2">
    <source>
        <dbReference type="Proteomes" id="UP001150217"/>
    </source>
</evidence>
<protein>
    <submittedName>
        <fullName evidence="1">Uncharacterized protein</fullName>
    </submittedName>
</protein>
<sequence length="54" mass="6099">SDVPQPLFITTGFPRKVAIQCMFLHDFPDNWYLPDDSYTLPTLAVRSGTSPNDL</sequence>
<dbReference type="EMBL" id="JANVFT010000113">
    <property type="protein sequence ID" value="KAJ4466714.1"/>
    <property type="molecule type" value="Genomic_DNA"/>
</dbReference>
<proteinExistence type="predicted"/>
<comment type="caution">
    <text evidence="1">The sequence shown here is derived from an EMBL/GenBank/DDBJ whole genome shotgun (WGS) entry which is preliminary data.</text>
</comment>
<evidence type="ECO:0000313" key="1">
    <source>
        <dbReference type="EMBL" id="KAJ4466714.1"/>
    </source>
</evidence>
<gene>
    <name evidence="1" type="ORF">C8R41DRAFT_780312</name>
</gene>
<accession>A0ABQ8V3Q6</accession>
<name>A0ABQ8V3Q6_9AGAR</name>
<dbReference type="Proteomes" id="UP001150217">
    <property type="component" value="Unassembled WGS sequence"/>
</dbReference>
<feature type="non-terminal residue" evidence="1">
    <location>
        <position position="1"/>
    </location>
</feature>
<keyword evidence="2" id="KW-1185">Reference proteome</keyword>
<organism evidence="1 2">
    <name type="scientific">Lentinula lateritia</name>
    <dbReference type="NCBI Taxonomy" id="40482"/>
    <lineage>
        <taxon>Eukaryota</taxon>
        <taxon>Fungi</taxon>
        <taxon>Dikarya</taxon>
        <taxon>Basidiomycota</taxon>
        <taxon>Agaricomycotina</taxon>
        <taxon>Agaricomycetes</taxon>
        <taxon>Agaricomycetidae</taxon>
        <taxon>Agaricales</taxon>
        <taxon>Marasmiineae</taxon>
        <taxon>Omphalotaceae</taxon>
        <taxon>Lentinula</taxon>
    </lineage>
</organism>